<dbReference type="EMBL" id="LBWL01000015">
    <property type="protein sequence ID" value="KKR08235.1"/>
    <property type="molecule type" value="Genomic_DNA"/>
</dbReference>
<sequence>MRLDYVVDIYQLGSDYKQIRIATFKFHEDDHKIEVDFQDHPAVFLCISEGIFDQKYARPGKVFPDDGLTFLENLKYHFRSGYITATEVREERVDNYGRLE</sequence>
<evidence type="ECO:0000313" key="1">
    <source>
        <dbReference type="EMBL" id="KKR08235.1"/>
    </source>
</evidence>
<comment type="caution">
    <text evidence="1">The sequence shown here is derived from an EMBL/GenBank/DDBJ whole genome shotgun (WGS) entry which is preliminary data.</text>
</comment>
<name>A0A837HSX8_9BACT</name>
<dbReference type="AlphaFoldDB" id="A0A837HSX8"/>
<organism evidence="1 2">
    <name type="scientific">Candidatus Yanofskybacteria bacterium GW2011_GWD1_39_16</name>
    <dbReference type="NCBI Taxonomy" id="1619030"/>
    <lineage>
        <taxon>Bacteria</taxon>
        <taxon>Candidatus Yanofskyibacteriota</taxon>
    </lineage>
</organism>
<accession>A0A837HSX8</accession>
<proteinExistence type="predicted"/>
<protein>
    <submittedName>
        <fullName evidence="1">Uncharacterized protein</fullName>
    </submittedName>
</protein>
<reference evidence="1 2" key="1">
    <citation type="journal article" date="2015" name="Nature">
        <title>rRNA introns, odd ribosomes, and small enigmatic genomes across a large radiation of phyla.</title>
        <authorList>
            <person name="Brown C.T."/>
            <person name="Hug L.A."/>
            <person name="Thomas B.C."/>
            <person name="Sharon I."/>
            <person name="Castelle C.J."/>
            <person name="Singh A."/>
            <person name="Wilkins M.J."/>
            <person name="Williams K.H."/>
            <person name="Banfield J.F."/>
        </authorList>
    </citation>
    <scope>NUCLEOTIDE SEQUENCE [LARGE SCALE GENOMIC DNA]</scope>
</reference>
<dbReference type="Proteomes" id="UP000033996">
    <property type="component" value="Unassembled WGS sequence"/>
</dbReference>
<evidence type="ECO:0000313" key="2">
    <source>
        <dbReference type="Proteomes" id="UP000033996"/>
    </source>
</evidence>
<gene>
    <name evidence="1" type="ORF">UT35_C0015G0008</name>
</gene>